<dbReference type="InterPro" id="IPR009057">
    <property type="entry name" value="Homeodomain-like_sf"/>
</dbReference>
<gene>
    <name evidence="5" type="ORF">DA075_33635</name>
</gene>
<dbReference type="InterPro" id="IPR018060">
    <property type="entry name" value="HTH_AraC"/>
</dbReference>
<dbReference type="SUPFAM" id="SSF46689">
    <property type="entry name" value="Homeodomain-like"/>
    <property type="match status" value="2"/>
</dbReference>
<dbReference type="Gene3D" id="1.10.10.60">
    <property type="entry name" value="Homeodomain-like"/>
    <property type="match status" value="2"/>
</dbReference>
<evidence type="ECO:0000313" key="5">
    <source>
        <dbReference type="EMBL" id="AWB25773.1"/>
    </source>
</evidence>
<proteinExistence type="predicted"/>
<dbReference type="GO" id="GO:0003700">
    <property type="term" value="F:DNA-binding transcription factor activity"/>
    <property type="evidence" value="ECO:0007669"/>
    <property type="project" value="InterPro"/>
</dbReference>
<accession>A0A2R4WW64</accession>
<evidence type="ECO:0000259" key="4">
    <source>
        <dbReference type="PROSITE" id="PS01124"/>
    </source>
</evidence>
<keyword evidence="2" id="KW-0238">DNA-binding</keyword>
<evidence type="ECO:0000313" key="6">
    <source>
        <dbReference type="Proteomes" id="UP000244755"/>
    </source>
</evidence>
<dbReference type="InterPro" id="IPR018062">
    <property type="entry name" value="HTH_AraC-typ_CS"/>
</dbReference>
<reference evidence="5 6" key="1">
    <citation type="submission" date="2018-04" db="EMBL/GenBank/DDBJ databases">
        <title>Methylobacterium sp. PR1016A genome.</title>
        <authorList>
            <person name="Park W."/>
        </authorList>
    </citation>
    <scope>NUCLEOTIDE SEQUENCE [LARGE SCALE GENOMIC DNA]</scope>
    <source>
        <strain evidence="5 6">PR1016A</strain>
    </source>
</reference>
<dbReference type="PROSITE" id="PS00041">
    <property type="entry name" value="HTH_ARAC_FAMILY_1"/>
    <property type="match status" value="1"/>
</dbReference>
<dbReference type="EMBL" id="CP028844">
    <property type="protein sequence ID" value="AWB25773.1"/>
    <property type="molecule type" value="Genomic_DNA"/>
</dbReference>
<dbReference type="OrthoDB" id="110167at2"/>
<keyword evidence="3" id="KW-0804">Transcription</keyword>
<feature type="domain" description="HTH araC/xylS-type" evidence="4">
    <location>
        <begin position="197"/>
        <end position="295"/>
    </location>
</feature>
<organism evidence="5 6">
    <name type="scientific">Methylobacterium currus</name>
    <dbReference type="NCBI Taxonomy" id="2051553"/>
    <lineage>
        <taxon>Bacteria</taxon>
        <taxon>Pseudomonadati</taxon>
        <taxon>Pseudomonadota</taxon>
        <taxon>Alphaproteobacteria</taxon>
        <taxon>Hyphomicrobiales</taxon>
        <taxon>Methylobacteriaceae</taxon>
        <taxon>Methylobacterium</taxon>
    </lineage>
</organism>
<dbReference type="PANTHER" id="PTHR46796:SF14">
    <property type="entry name" value="TRANSCRIPTIONAL REGULATORY PROTEIN"/>
    <property type="match status" value="1"/>
</dbReference>
<dbReference type="Pfam" id="PF12833">
    <property type="entry name" value="HTH_18"/>
    <property type="match status" value="1"/>
</dbReference>
<evidence type="ECO:0000256" key="2">
    <source>
        <dbReference type="ARBA" id="ARBA00023125"/>
    </source>
</evidence>
<dbReference type="PRINTS" id="PR00032">
    <property type="entry name" value="HTHARAC"/>
</dbReference>
<dbReference type="RefSeq" id="WP_099957408.1">
    <property type="nucleotide sequence ID" value="NZ_CP028844.1"/>
</dbReference>
<dbReference type="InterPro" id="IPR020449">
    <property type="entry name" value="Tscrpt_reg_AraC-type_HTH"/>
</dbReference>
<dbReference type="AlphaFoldDB" id="A0A2R4WW64"/>
<dbReference type="SMART" id="SM00342">
    <property type="entry name" value="HTH_ARAC"/>
    <property type="match status" value="1"/>
</dbReference>
<sequence>MYDPASLACQNALGGVVLETSRAVGWRSLLVERRRWTAGEIELSGTPSPDLRLAVALGPTHYAEVFSAGKWRGSKVRRGTIGVTAPGDTDRLRWSAQTALEATSLYISQAILAAASDQLRISGAHGANIASAKPIFADAAVTGVVSSLISGMRRGAPEIYAESCVCWLAMHLMLMHGRIDPLTHFAGQEGITDKRLLRAVDLIRMRYAENLTLDELASVACVSKFHFSRLFRKRTGLSPHAFIMEERMKTARALLLETDLQVAEVARRVGYARASAFSVAFRSIVGTTPSDFRVEALQSDVT</sequence>
<dbReference type="GO" id="GO:0043565">
    <property type="term" value="F:sequence-specific DNA binding"/>
    <property type="evidence" value="ECO:0007669"/>
    <property type="project" value="InterPro"/>
</dbReference>
<evidence type="ECO:0000256" key="1">
    <source>
        <dbReference type="ARBA" id="ARBA00023015"/>
    </source>
</evidence>
<dbReference type="PANTHER" id="PTHR46796">
    <property type="entry name" value="HTH-TYPE TRANSCRIPTIONAL ACTIVATOR RHAS-RELATED"/>
    <property type="match status" value="1"/>
</dbReference>
<evidence type="ECO:0000256" key="3">
    <source>
        <dbReference type="ARBA" id="ARBA00023163"/>
    </source>
</evidence>
<keyword evidence="6" id="KW-1185">Reference proteome</keyword>
<dbReference type="KEGG" id="mee:DA075_33635"/>
<dbReference type="InterPro" id="IPR050204">
    <property type="entry name" value="AraC_XylS_family_regulators"/>
</dbReference>
<dbReference type="PROSITE" id="PS01124">
    <property type="entry name" value="HTH_ARAC_FAMILY_2"/>
    <property type="match status" value="1"/>
</dbReference>
<dbReference type="Proteomes" id="UP000244755">
    <property type="component" value="Chromosome 2"/>
</dbReference>
<name>A0A2R4WW64_9HYPH</name>
<keyword evidence="1" id="KW-0805">Transcription regulation</keyword>
<protein>
    <submittedName>
        <fullName evidence="5">AraC family transcriptional regulator</fullName>
    </submittedName>
</protein>